<gene>
    <name evidence="1" type="primary">BnaA01g30000D</name>
    <name evidence="1" type="ORF">GSBRNA2T00076437001</name>
</gene>
<dbReference type="EMBL" id="LK032554">
    <property type="protein sequence ID" value="CDY43369.1"/>
    <property type="molecule type" value="Genomic_DNA"/>
</dbReference>
<evidence type="ECO:0000313" key="1">
    <source>
        <dbReference type="EMBL" id="CDY43369.1"/>
    </source>
</evidence>
<sequence>MMLHGFPPMDFSMDVSLEMQVNNNCDLCDQKVTEIMQSIIAVYSVTYGNIMKLEARANPNLFMAVVYKYRDHGKIIRLHFEGAPIAPQPGEGRGGGAYYNAPQVNYPYHSPYAPPQQQLLAGNFGYPMLKPPPPQQKETPEGVYKQHTVPPPFAMQPPPPMPLSSYSYIEPPYWPVATPSGGKCVIM</sequence>
<keyword evidence="2" id="KW-1185">Reference proteome</keyword>
<accession>A0A078I183</accession>
<dbReference type="PaxDb" id="3708-A0A078I183"/>
<evidence type="ECO:0000313" key="2">
    <source>
        <dbReference type="Proteomes" id="UP000028999"/>
    </source>
</evidence>
<protein>
    <submittedName>
        <fullName evidence="1">BnaA01g30000D protein</fullName>
    </submittedName>
</protein>
<proteinExistence type="predicted"/>
<reference evidence="1 2" key="1">
    <citation type="journal article" date="2014" name="Science">
        <title>Plant genetics. Early allopolyploid evolution in the post-Neolithic Brassica napus oilseed genome.</title>
        <authorList>
            <person name="Chalhoub B."/>
            <person name="Denoeud F."/>
            <person name="Liu S."/>
            <person name="Parkin I.A."/>
            <person name="Tang H."/>
            <person name="Wang X."/>
            <person name="Chiquet J."/>
            <person name="Belcram H."/>
            <person name="Tong C."/>
            <person name="Samans B."/>
            <person name="Correa M."/>
            <person name="Da Silva C."/>
            <person name="Just J."/>
            <person name="Falentin C."/>
            <person name="Koh C.S."/>
            <person name="Le Clainche I."/>
            <person name="Bernard M."/>
            <person name="Bento P."/>
            <person name="Noel B."/>
            <person name="Labadie K."/>
            <person name="Alberti A."/>
            <person name="Charles M."/>
            <person name="Arnaud D."/>
            <person name="Guo H."/>
            <person name="Daviaud C."/>
            <person name="Alamery S."/>
            <person name="Jabbari K."/>
            <person name="Zhao M."/>
            <person name="Edger P.P."/>
            <person name="Chelaifa H."/>
            <person name="Tack D."/>
            <person name="Lassalle G."/>
            <person name="Mestiri I."/>
            <person name="Schnel N."/>
            <person name="Le Paslier M.C."/>
            <person name="Fan G."/>
            <person name="Renault V."/>
            <person name="Bayer P.E."/>
            <person name="Golicz A.A."/>
            <person name="Manoli S."/>
            <person name="Lee T.H."/>
            <person name="Thi V.H."/>
            <person name="Chalabi S."/>
            <person name="Hu Q."/>
            <person name="Fan C."/>
            <person name="Tollenaere R."/>
            <person name="Lu Y."/>
            <person name="Battail C."/>
            <person name="Shen J."/>
            <person name="Sidebottom C.H."/>
            <person name="Wang X."/>
            <person name="Canaguier A."/>
            <person name="Chauveau A."/>
            <person name="Berard A."/>
            <person name="Deniot G."/>
            <person name="Guan M."/>
            <person name="Liu Z."/>
            <person name="Sun F."/>
            <person name="Lim Y.P."/>
            <person name="Lyons E."/>
            <person name="Town C.D."/>
            <person name="Bancroft I."/>
            <person name="Wang X."/>
            <person name="Meng J."/>
            <person name="Ma J."/>
            <person name="Pires J.C."/>
            <person name="King G.J."/>
            <person name="Brunel D."/>
            <person name="Delourme R."/>
            <person name="Renard M."/>
            <person name="Aury J.M."/>
            <person name="Adams K.L."/>
            <person name="Batley J."/>
            <person name="Snowdon R.J."/>
            <person name="Tost J."/>
            <person name="Edwards D."/>
            <person name="Zhou Y."/>
            <person name="Hua W."/>
            <person name="Sharpe A.G."/>
            <person name="Paterson A.H."/>
            <person name="Guan C."/>
            <person name="Wincker P."/>
        </authorList>
    </citation>
    <scope>NUCLEOTIDE SEQUENCE [LARGE SCALE GENOMIC DNA]</scope>
    <source>
        <strain evidence="2">cv. Darmor-bzh</strain>
    </source>
</reference>
<dbReference type="Gramene" id="CDY43369">
    <property type="protein sequence ID" value="CDY43369"/>
    <property type="gene ID" value="GSBRNA2T00076437001"/>
</dbReference>
<dbReference type="Proteomes" id="UP000028999">
    <property type="component" value="Unassembled WGS sequence"/>
</dbReference>
<name>A0A078I183_BRANA</name>
<dbReference type="AlphaFoldDB" id="A0A078I183"/>
<organism evidence="1 2">
    <name type="scientific">Brassica napus</name>
    <name type="common">Rape</name>
    <dbReference type="NCBI Taxonomy" id="3708"/>
    <lineage>
        <taxon>Eukaryota</taxon>
        <taxon>Viridiplantae</taxon>
        <taxon>Streptophyta</taxon>
        <taxon>Embryophyta</taxon>
        <taxon>Tracheophyta</taxon>
        <taxon>Spermatophyta</taxon>
        <taxon>Magnoliopsida</taxon>
        <taxon>eudicotyledons</taxon>
        <taxon>Gunneridae</taxon>
        <taxon>Pentapetalae</taxon>
        <taxon>rosids</taxon>
        <taxon>malvids</taxon>
        <taxon>Brassicales</taxon>
        <taxon>Brassicaceae</taxon>
        <taxon>Brassiceae</taxon>
        <taxon>Brassica</taxon>
    </lineage>
</organism>
<dbReference type="OMA" id="AGNFGYP"/>